<dbReference type="PANTHER" id="PTHR28041">
    <property type="entry name" value="54S RIBOSOMAL PROTEIN L25, MITOCHONDRIAL"/>
    <property type="match status" value="1"/>
</dbReference>
<feature type="compositionally biased region" description="Pro residues" evidence="6">
    <location>
        <begin position="216"/>
        <end position="228"/>
    </location>
</feature>
<dbReference type="InterPro" id="IPR036869">
    <property type="entry name" value="J_dom_sf"/>
</dbReference>
<evidence type="ECO:0000259" key="8">
    <source>
        <dbReference type="PROSITE" id="PS51074"/>
    </source>
</evidence>
<dbReference type="InterPro" id="IPR037507">
    <property type="entry name" value="Ribosomal_mL59"/>
</dbReference>
<dbReference type="EMBL" id="MU856858">
    <property type="protein sequence ID" value="KAK4156971.1"/>
    <property type="molecule type" value="Genomic_DNA"/>
</dbReference>
<dbReference type="SMART" id="SM00271">
    <property type="entry name" value="DnaJ"/>
    <property type="match status" value="1"/>
</dbReference>
<comment type="function">
    <text evidence="1">Required for the first step of diphthamide biosynthesis, the transfer of 3-amino-3-carboxypropyl from S-adenosyl-L-methionine to a histidine residue. Diphthamide is a post-translational modification of histidine which occurs in elongation factor 2.</text>
</comment>
<keyword evidence="10" id="KW-1185">Reference proteome</keyword>
<dbReference type="Pfam" id="PF00226">
    <property type="entry name" value="DnaJ"/>
    <property type="match status" value="1"/>
</dbReference>
<dbReference type="SUPFAM" id="SSF46565">
    <property type="entry name" value="Chaperone J-domain"/>
    <property type="match status" value="1"/>
</dbReference>
<comment type="caution">
    <text evidence="9">The sequence shown here is derived from an EMBL/GenBank/DDBJ whole genome shotgun (WGS) entry which is preliminary data.</text>
</comment>
<dbReference type="GO" id="GO:0046872">
    <property type="term" value="F:metal ion binding"/>
    <property type="evidence" value="ECO:0007669"/>
    <property type="project" value="UniProtKB-KW"/>
</dbReference>
<dbReference type="InterPro" id="IPR036671">
    <property type="entry name" value="DPH_MB_sf"/>
</dbReference>
<comment type="similarity">
    <text evidence="2">Belongs to the DPH4 family.</text>
</comment>
<dbReference type="SUPFAM" id="SSF144217">
    <property type="entry name" value="CSL zinc finger"/>
    <property type="match status" value="1"/>
</dbReference>
<dbReference type="GO" id="GO:0003735">
    <property type="term" value="F:structural constituent of ribosome"/>
    <property type="evidence" value="ECO:0007669"/>
    <property type="project" value="InterPro"/>
</dbReference>
<dbReference type="Proteomes" id="UP001302745">
    <property type="component" value="Unassembled WGS sequence"/>
</dbReference>
<evidence type="ECO:0000313" key="10">
    <source>
        <dbReference type="Proteomes" id="UP001302745"/>
    </source>
</evidence>
<evidence type="ECO:0000256" key="1">
    <source>
        <dbReference type="ARBA" id="ARBA00003474"/>
    </source>
</evidence>
<keyword evidence="5" id="KW-0408">Iron</keyword>
<reference evidence="9" key="1">
    <citation type="journal article" date="2023" name="Mol. Phylogenet. Evol.">
        <title>Genome-scale phylogeny and comparative genomics of the fungal order Sordariales.</title>
        <authorList>
            <person name="Hensen N."/>
            <person name="Bonometti L."/>
            <person name="Westerberg I."/>
            <person name="Brannstrom I.O."/>
            <person name="Guillou S."/>
            <person name="Cros-Aarteil S."/>
            <person name="Calhoun S."/>
            <person name="Haridas S."/>
            <person name="Kuo A."/>
            <person name="Mondo S."/>
            <person name="Pangilinan J."/>
            <person name="Riley R."/>
            <person name="LaButti K."/>
            <person name="Andreopoulos B."/>
            <person name="Lipzen A."/>
            <person name="Chen C."/>
            <person name="Yan M."/>
            <person name="Daum C."/>
            <person name="Ng V."/>
            <person name="Clum A."/>
            <person name="Steindorff A."/>
            <person name="Ohm R.A."/>
            <person name="Martin F."/>
            <person name="Silar P."/>
            <person name="Natvig D.O."/>
            <person name="Lalanne C."/>
            <person name="Gautier V."/>
            <person name="Ament-Velasquez S.L."/>
            <person name="Kruys A."/>
            <person name="Hutchinson M.I."/>
            <person name="Powell A.J."/>
            <person name="Barry K."/>
            <person name="Miller A.N."/>
            <person name="Grigoriev I.V."/>
            <person name="Debuchy R."/>
            <person name="Gladieux P."/>
            <person name="Hiltunen Thoren M."/>
            <person name="Johannesson H."/>
        </authorList>
    </citation>
    <scope>NUCLEOTIDE SEQUENCE</scope>
    <source>
        <strain evidence="9">CBS 538.74</strain>
    </source>
</reference>
<evidence type="ECO:0000259" key="7">
    <source>
        <dbReference type="PROSITE" id="PS50076"/>
    </source>
</evidence>
<feature type="region of interest" description="Disordered" evidence="6">
    <location>
        <begin position="331"/>
        <end position="351"/>
    </location>
</feature>
<reference evidence="9" key="2">
    <citation type="submission" date="2023-05" db="EMBL/GenBank/DDBJ databases">
        <authorList>
            <consortium name="Lawrence Berkeley National Laboratory"/>
            <person name="Steindorff A."/>
            <person name="Hensen N."/>
            <person name="Bonometti L."/>
            <person name="Westerberg I."/>
            <person name="Brannstrom I.O."/>
            <person name="Guillou S."/>
            <person name="Cros-Aarteil S."/>
            <person name="Calhoun S."/>
            <person name="Haridas S."/>
            <person name="Kuo A."/>
            <person name="Mondo S."/>
            <person name="Pangilinan J."/>
            <person name="Riley R."/>
            <person name="Labutti K."/>
            <person name="Andreopoulos B."/>
            <person name="Lipzen A."/>
            <person name="Chen C."/>
            <person name="Yanf M."/>
            <person name="Daum C."/>
            <person name="Ng V."/>
            <person name="Clum A."/>
            <person name="Ohm R."/>
            <person name="Martin F."/>
            <person name="Silar P."/>
            <person name="Natvig D."/>
            <person name="Lalanne C."/>
            <person name="Gautier V."/>
            <person name="Ament-Velasquez S.L."/>
            <person name="Kruys A."/>
            <person name="Hutchinson M.I."/>
            <person name="Powell A.J."/>
            <person name="Barry K."/>
            <person name="Miller A.N."/>
            <person name="Grigoriev I.V."/>
            <person name="Debuchy R."/>
            <person name="Gladieux P."/>
            <person name="Thoren M.H."/>
            <person name="Johannesson H."/>
        </authorList>
    </citation>
    <scope>NUCLEOTIDE SEQUENCE</scope>
    <source>
        <strain evidence="9">CBS 538.74</strain>
    </source>
</reference>
<name>A0AAN6VU96_9PEZI</name>
<feature type="compositionally biased region" description="Polar residues" evidence="6">
    <location>
        <begin position="205"/>
        <end position="215"/>
    </location>
</feature>
<feature type="domain" description="J" evidence="7">
    <location>
        <begin position="231"/>
        <end position="320"/>
    </location>
</feature>
<dbReference type="InterPro" id="IPR040922">
    <property type="entry name" value="Ribosomal_mL59_dom"/>
</dbReference>
<feature type="domain" description="DPH-type MB" evidence="8">
    <location>
        <begin position="355"/>
        <end position="422"/>
    </location>
</feature>
<organism evidence="9 10">
    <name type="scientific">Chaetomidium leptoderma</name>
    <dbReference type="NCBI Taxonomy" id="669021"/>
    <lineage>
        <taxon>Eukaryota</taxon>
        <taxon>Fungi</taxon>
        <taxon>Dikarya</taxon>
        <taxon>Ascomycota</taxon>
        <taxon>Pezizomycotina</taxon>
        <taxon>Sordariomycetes</taxon>
        <taxon>Sordariomycetidae</taxon>
        <taxon>Sordariales</taxon>
        <taxon>Chaetomiaceae</taxon>
        <taxon>Chaetomidium</taxon>
    </lineage>
</organism>
<dbReference type="Gene3D" id="1.10.287.110">
    <property type="entry name" value="DnaJ domain"/>
    <property type="match status" value="1"/>
</dbReference>
<sequence>MAAAVTKNVQLALALPARLRTFLARYPPASILPAGAAAETPKTAYQEETPNPFMPLKHPATGRWHDPKYSLRRQAELVKMAREHGVEELLPYTPKGTEAKLRKRVELGLRVKGTGVGQKVKGHKHERRLGVKYVWVHRRMWLGCAMGLLADSVVRQDGQEETGHVGHAGAHPGMEKGSFRRYGVVCSPCQVANQIFSVQHHHQTKPPTHNITSAIPNPPPTHTMPPNPNPTYYEILNLSQSSLSPQQQQQQVQDDNDTTAAALIIKRAYRRALLDHHPDKNKTKTKTTTTTTSHFTIDQISTAYATLSRPTQRAAYDRSLLLSQPSPQASAAAAAAGGGGGGSSSSSSGTEFQTGIEIVDLDDLEYDEDDDVQRTARWYRPCRCGNPRGYQFAEADLEEAADLGELMVGCADCSLWLRVHFVVVDEAGEEEGQQYGG</sequence>
<evidence type="ECO:0000256" key="4">
    <source>
        <dbReference type="ARBA" id="ARBA00022723"/>
    </source>
</evidence>
<evidence type="ECO:0000256" key="6">
    <source>
        <dbReference type="SAM" id="MobiDB-lite"/>
    </source>
</evidence>
<feature type="region of interest" description="Disordered" evidence="6">
    <location>
        <begin position="200"/>
        <end position="228"/>
    </location>
</feature>
<proteinExistence type="inferred from homology"/>
<evidence type="ECO:0000256" key="5">
    <source>
        <dbReference type="ARBA" id="ARBA00023004"/>
    </source>
</evidence>
<dbReference type="PANTHER" id="PTHR28041:SF1">
    <property type="entry name" value="LARGE RIBOSOMAL SUBUNIT PROTEIN ML59"/>
    <property type="match status" value="1"/>
</dbReference>
<dbReference type="PROSITE" id="PS51074">
    <property type="entry name" value="DPH_MB"/>
    <property type="match status" value="1"/>
</dbReference>
<evidence type="ECO:0000313" key="9">
    <source>
        <dbReference type="EMBL" id="KAK4156971.1"/>
    </source>
</evidence>
<dbReference type="InterPro" id="IPR007872">
    <property type="entry name" value="DPH_MB_dom"/>
</dbReference>
<protein>
    <recommendedName>
        <fullName evidence="3">Diphthamide biosynthesis protein 4</fullName>
    </recommendedName>
</protein>
<dbReference type="InterPro" id="IPR001623">
    <property type="entry name" value="DnaJ_domain"/>
</dbReference>
<dbReference type="PROSITE" id="PS50076">
    <property type="entry name" value="DNAJ_2"/>
    <property type="match status" value="1"/>
</dbReference>
<dbReference type="AlphaFoldDB" id="A0AAN6VU96"/>
<dbReference type="CDD" id="cd06257">
    <property type="entry name" value="DnaJ"/>
    <property type="match status" value="1"/>
</dbReference>
<evidence type="ECO:0000256" key="3">
    <source>
        <dbReference type="ARBA" id="ARBA00021797"/>
    </source>
</evidence>
<dbReference type="Pfam" id="PF05207">
    <property type="entry name" value="Zn_ribbon_CSL"/>
    <property type="match status" value="1"/>
</dbReference>
<gene>
    <name evidence="9" type="ORF">C8A00DRAFT_12156</name>
</gene>
<dbReference type="Pfam" id="PF18126">
    <property type="entry name" value="Mitoc_mL59"/>
    <property type="match status" value="1"/>
</dbReference>
<accession>A0AAN6VU96</accession>
<dbReference type="GO" id="GO:0005762">
    <property type="term" value="C:mitochondrial large ribosomal subunit"/>
    <property type="evidence" value="ECO:0007669"/>
    <property type="project" value="InterPro"/>
</dbReference>
<dbReference type="Gene3D" id="3.10.660.10">
    <property type="entry name" value="DPH Zinc finger"/>
    <property type="match status" value="1"/>
</dbReference>
<evidence type="ECO:0000256" key="2">
    <source>
        <dbReference type="ARBA" id="ARBA00006169"/>
    </source>
</evidence>
<keyword evidence="4" id="KW-0479">Metal-binding</keyword>